<accession>A0A0K2ZV75</accession>
<keyword evidence="2" id="KW-1185">Reference proteome</keyword>
<proteinExistence type="predicted"/>
<evidence type="ECO:0000313" key="2">
    <source>
        <dbReference type="Proteomes" id="UP000046187"/>
    </source>
</evidence>
<dbReference type="Gene3D" id="2.40.110.10">
    <property type="entry name" value="Butyryl-CoA Dehydrogenase, subunit A, domain 2"/>
    <property type="match status" value="1"/>
</dbReference>
<dbReference type="Proteomes" id="UP000046187">
    <property type="component" value="Unassembled WGS sequence"/>
</dbReference>
<dbReference type="GO" id="GO:0016627">
    <property type="term" value="F:oxidoreductase activity, acting on the CH-CH group of donors"/>
    <property type="evidence" value="ECO:0007669"/>
    <property type="project" value="InterPro"/>
</dbReference>
<dbReference type="SUPFAM" id="SSF56645">
    <property type="entry name" value="Acyl-CoA dehydrogenase NM domain-like"/>
    <property type="match status" value="1"/>
</dbReference>
<dbReference type="AlphaFoldDB" id="A0A0K2ZV75"/>
<dbReference type="InterPro" id="IPR046373">
    <property type="entry name" value="Acyl-CoA_Oxase/DH_mid-dom_sf"/>
</dbReference>
<gene>
    <name evidence="1" type="ORF">XTALMG727_2242</name>
</gene>
<reference evidence="2" key="1">
    <citation type="submission" date="2015-07" db="EMBL/GenBank/DDBJ databases">
        <authorList>
            <person name="Wibberg D."/>
        </authorList>
    </citation>
    <scope>NUCLEOTIDE SEQUENCE [LARGE SCALE GENOMIC DNA]</scope>
</reference>
<organism evidence="1 2">
    <name type="scientific">Xanthomonas graminis pv. arrhenatheri LMG 727</name>
    <dbReference type="NCBI Taxonomy" id="1195923"/>
    <lineage>
        <taxon>Bacteria</taxon>
        <taxon>Pseudomonadati</taxon>
        <taxon>Pseudomonadota</taxon>
        <taxon>Gammaproteobacteria</taxon>
        <taxon>Lysobacterales</taxon>
        <taxon>Lysobacteraceae</taxon>
        <taxon>Xanthomonas</taxon>
        <taxon>Xanthomonas translucens group</taxon>
        <taxon>Xanthomonas graminis</taxon>
    </lineage>
</organism>
<sequence>MTDLLSPTALGNACDLRSAALRVLERYPQLPLPGAGNTLDRWRILAEIAAADVCLAKVLEAHYDAQAILAELGAAAPAPGQLFAVWAAEAPDARLAYRRAAGRGEVHGCKAWCSGAGLVDGALLTAHEDDRQQLVQVQLRQPGIAIDTQAWAAVGMARVVSGPVTFDAVPASAIGAPGQYLARPGFWHGGAGIAACWFGAAAAVAERLRAHPKLQRDAHAAMHLGAIDQQLGAARALLRELAAAIDAAPAHDHRHAVIRLRSFVERAASDVLDRVGRALGPAPLCSDREHALRCADLAVFVRQSHAEHDWAALGQALAEQVQPWRL</sequence>
<protein>
    <submittedName>
        <fullName evidence="1">Acyl-CoA dehydrogenase</fullName>
    </submittedName>
</protein>
<dbReference type="EMBL" id="CXOI01000035">
    <property type="protein sequence ID" value="CTP88049.1"/>
    <property type="molecule type" value="Genomic_DNA"/>
</dbReference>
<dbReference type="RefSeq" id="WP_081004882.1">
    <property type="nucleotide sequence ID" value="NZ_CXOI01000035.1"/>
</dbReference>
<name>A0A0K2ZV75_9XANT</name>
<dbReference type="InterPro" id="IPR009100">
    <property type="entry name" value="AcylCoA_DH/oxidase_NM_dom_sf"/>
</dbReference>
<evidence type="ECO:0000313" key="1">
    <source>
        <dbReference type="EMBL" id="CTP88049.1"/>
    </source>
</evidence>